<keyword evidence="6" id="KW-0010">Activator</keyword>
<feature type="region of interest" description="Disordered" evidence="10">
    <location>
        <begin position="376"/>
        <end position="408"/>
    </location>
</feature>
<dbReference type="GO" id="GO:0030154">
    <property type="term" value="P:cell differentiation"/>
    <property type="evidence" value="ECO:0007669"/>
    <property type="project" value="TreeGrafter"/>
</dbReference>
<keyword evidence="3" id="KW-0597">Phosphoprotein</keyword>
<dbReference type="PROSITE" id="PS50061">
    <property type="entry name" value="ETS_DOMAIN_3"/>
    <property type="match status" value="1"/>
</dbReference>
<dbReference type="Pfam" id="PF12310">
    <property type="entry name" value="Elf-1_N"/>
    <property type="match status" value="1"/>
</dbReference>
<dbReference type="SMART" id="SM00413">
    <property type="entry name" value="ETS"/>
    <property type="match status" value="1"/>
</dbReference>
<dbReference type="Pfam" id="PF00178">
    <property type="entry name" value="Ets"/>
    <property type="match status" value="1"/>
</dbReference>
<keyword evidence="13" id="KW-1185">Reference proteome</keyword>
<keyword evidence="4" id="KW-0805">Transcription regulation</keyword>
<keyword evidence="8 9" id="KW-0539">Nucleus</keyword>
<evidence type="ECO:0000256" key="3">
    <source>
        <dbReference type="ARBA" id="ARBA00022553"/>
    </source>
</evidence>
<dbReference type="Proteomes" id="UP000694395">
    <property type="component" value="Chromosome 31"/>
</dbReference>
<evidence type="ECO:0000256" key="1">
    <source>
        <dbReference type="ARBA" id="ARBA00004123"/>
    </source>
</evidence>
<protein>
    <submittedName>
        <fullName evidence="12">E74-like ETS transcription factor 1</fullName>
    </submittedName>
</protein>
<evidence type="ECO:0000256" key="9">
    <source>
        <dbReference type="RuleBase" id="RU004019"/>
    </source>
</evidence>
<evidence type="ECO:0000313" key="13">
    <source>
        <dbReference type="Proteomes" id="UP000694395"/>
    </source>
</evidence>
<organism evidence="12 13">
    <name type="scientific">Oncorhynchus mykiss</name>
    <name type="common">Rainbow trout</name>
    <name type="synonym">Salmo gairdneri</name>
    <dbReference type="NCBI Taxonomy" id="8022"/>
    <lineage>
        <taxon>Eukaryota</taxon>
        <taxon>Metazoa</taxon>
        <taxon>Chordata</taxon>
        <taxon>Craniata</taxon>
        <taxon>Vertebrata</taxon>
        <taxon>Euteleostomi</taxon>
        <taxon>Actinopterygii</taxon>
        <taxon>Neopterygii</taxon>
        <taxon>Teleostei</taxon>
        <taxon>Protacanthopterygii</taxon>
        <taxon>Salmoniformes</taxon>
        <taxon>Salmonidae</taxon>
        <taxon>Salmoninae</taxon>
        <taxon>Oncorhynchus</taxon>
    </lineage>
</organism>
<evidence type="ECO:0000256" key="10">
    <source>
        <dbReference type="SAM" id="MobiDB-lite"/>
    </source>
</evidence>
<evidence type="ECO:0000256" key="6">
    <source>
        <dbReference type="ARBA" id="ARBA00023159"/>
    </source>
</evidence>
<dbReference type="PANTHER" id="PTHR11849:SF170">
    <property type="entry name" value="ETS-RELATED TRANSCRIPTION FACTOR ELF-4"/>
    <property type="match status" value="1"/>
</dbReference>
<dbReference type="GO" id="GO:0005634">
    <property type="term" value="C:nucleus"/>
    <property type="evidence" value="ECO:0007669"/>
    <property type="project" value="UniProtKB-SubCell"/>
</dbReference>
<evidence type="ECO:0000256" key="5">
    <source>
        <dbReference type="ARBA" id="ARBA00023125"/>
    </source>
</evidence>
<evidence type="ECO:0000256" key="2">
    <source>
        <dbReference type="ARBA" id="ARBA00005562"/>
    </source>
</evidence>
<feature type="domain" description="ETS" evidence="11">
    <location>
        <begin position="273"/>
        <end position="355"/>
    </location>
</feature>
<dbReference type="SUPFAM" id="SSF46785">
    <property type="entry name" value="Winged helix' DNA-binding domain"/>
    <property type="match status" value="1"/>
</dbReference>
<dbReference type="GO" id="GO:0000981">
    <property type="term" value="F:DNA-binding transcription factor activity, RNA polymerase II-specific"/>
    <property type="evidence" value="ECO:0007669"/>
    <property type="project" value="TreeGrafter"/>
</dbReference>
<dbReference type="GO" id="GO:0043565">
    <property type="term" value="F:sequence-specific DNA binding"/>
    <property type="evidence" value="ECO:0007669"/>
    <property type="project" value="InterPro"/>
</dbReference>
<keyword evidence="5 9" id="KW-0238">DNA-binding</keyword>
<evidence type="ECO:0000256" key="8">
    <source>
        <dbReference type="ARBA" id="ARBA00023242"/>
    </source>
</evidence>
<dbReference type="PROSITE" id="PS00345">
    <property type="entry name" value="ETS_DOMAIN_1"/>
    <property type="match status" value="1"/>
</dbReference>
<evidence type="ECO:0000256" key="7">
    <source>
        <dbReference type="ARBA" id="ARBA00023163"/>
    </source>
</evidence>
<dbReference type="AlphaFoldDB" id="A0A8K9WSA9"/>
<dbReference type="GO" id="GO:0045893">
    <property type="term" value="P:positive regulation of DNA-templated transcription"/>
    <property type="evidence" value="ECO:0007669"/>
    <property type="project" value="UniProtKB-ARBA"/>
</dbReference>
<dbReference type="Ensembl" id="ENSOMYT00000160440.1">
    <property type="protein sequence ID" value="ENSOMYP00000120657.1"/>
    <property type="gene ID" value="ENSOMYG00000046815.2"/>
</dbReference>
<dbReference type="FunFam" id="1.10.10.10:FF:000066">
    <property type="entry name" value="ETS-related transcription factor Elf-2 isoform X1"/>
    <property type="match status" value="1"/>
</dbReference>
<feature type="compositionally biased region" description="Basic residues" evidence="10">
    <location>
        <begin position="236"/>
        <end position="247"/>
    </location>
</feature>
<dbReference type="InterPro" id="IPR022084">
    <property type="entry name" value="TF_Elf_N"/>
</dbReference>
<reference evidence="12" key="3">
    <citation type="submission" date="2025-09" db="UniProtKB">
        <authorList>
            <consortium name="Ensembl"/>
        </authorList>
    </citation>
    <scope>IDENTIFICATION</scope>
</reference>
<proteinExistence type="inferred from homology"/>
<dbReference type="InterPro" id="IPR000418">
    <property type="entry name" value="Ets_dom"/>
</dbReference>
<dbReference type="PROSITE" id="PS00346">
    <property type="entry name" value="ETS_DOMAIN_2"/>
    <property type="match status" value="1"/>
</dbReference>
<dbReference type="GeneTree" id="ENSGT00940000157039"/>
<evidence type="ECO:0000259" key="11">
    <source>
        <dbReference type="PROSITE" id="PS50061"/>
    </source>
</evidence>
<sequence>MDVELHDSQGEPRQVASLHFSFFKFQTAAIASLFQVEGRSVFHTFCTALCPWHFLTWIIFLNCSGITFSPSVFLSHLDLSCVLLLTWSSTPKPLVFELDDPSVFPAVIVEQVPATDLMQVYSGMESDEVANGIMVDTTLHVVEEPIMVGDVGLSETTVSGTEDSMETNEAAAALLNMESPNNILDEKRMIHTYGTMLESDYTYIPLRPEANGCIDVSLDEETSSMDEIPQKSMSKPQRKTKVRKPRAVRPYSPITTPSLPLKKKSKEGKGNTIYLWEFLLALLQDKNTCPKYIKWTQREKGIFKLVDSKAVSKLWGKHKNKPDMNYETMGRALRYYYQRGILAKVEGQRLVYQFKEMPPDLVVIDDEDTCPELSAGYGGQRPSHHGRGMGGRGGPRGGHGKNHADGRHPISVKQVKREPIDMDGRLYHEVNGTHAEQMIQTVHVLQPNQGAAVPASSYNTRNINMATSVPMVLTSSGQLQPLLSNGDSSSNSSPPRIILHTVPSTTAGGKDVLTIQTASLATGTGSLQDHHHQHQQPQFLVTSLGSTTATTGVINSTTASLNGLPRLVTLNTATGQPMVAQQPGTVIATVLKSSSGDELLHGLHGIKEEMLDPYYLQSWVNGDPCFGMEAGEAELTYRTVIIGTNQSLGQSQGETGSESPVNGHLAQGSSPSEGLTPVEELEVRGEMALQPEHMLGVKGLQELPEITVHLPSSFIQIKTEPTEA</sequence>
<dbReference type="Gene3D" id="1.10.10.10">
    <property type="entry name" value="Winged helix-like DNA-binding domain superfamily/Winged helix DNA-binding domain"/>
    <property type="match status" value="1"/>
</dbReference>
<dbReference type="InterPro" id="IPR036390">
    <property type="entry name" value="WH_DNA-bd_sf"/>
</dbReference>
<reference evidence="12" key="1">
    <citation type="submission" date="2020-07" db="EMBL/GenBank/DDBJ databases">
        <title>A long reads based de novo assembly of the rainbow trout Arlee double haploid line genome.</title>
        <authorList>
            <person name="Gao G."/>
            <person name="Palti Y."/>
        </authorList>
    </citation>
    <scope>NUCLEOTIDE SEQUENCE [LARGE SCALE GENOMIC DNA]</scope>
</reference>
<feature type="compositionally biased region" description="Polar residues" evidence="10">
    <location>
        <begin position="648"/>
        <end position="660"/>
    </location>
</feature>
<dbReference type="InterPro" id="IPR046328">
    <property type="entry name" value="ETS_fam"/>
</dbReference>
<evidence type="ECO:0000256" key="4">
    <source>
        <dbReference type="ARBA" id="ARBA00023015"/>
    </source>
</evidence>
<dbReference type="InterPro" id="IPR036388">
    <property type="entry name" value="WH-like_DNA-bd_sf"/>
</dbReference>
<feature type="compositionally biased region" description="Gly residues" evidence="10">
    <location>
        <begin position="388"/>
        <end position="397"/>
    </location>
</feature>
<accession>A0A8K9WSA9</accession>
<comment type="similarity">
    <text evidence="2 9">Belongs to the ETS family.</text>
</comment>
<feature type="region of interest" description="Disordered" evidence="10">
    <location>
        <begin position="648"/>
        <end position="676"/>
    </location>
</feature>
<dbReference type="PRINTS" id="PR00454">
    <property type="entry name" value="ETSDOMAIN"/>
</dbReference>
<keyword evidence="7" id="KW-0804">Transcription</keyword>
<comment type="subcellular location">
    <subcellularLocation>
        <location evidence="1 9">Nucleus</location>
    </subcellularLocation>
</comment>
<name>A0A8K9WSA9_ONCMY</name>
<dbReference type="PANTHER" id="PTHR11849">
    <property type="entry name" value="ETS"/>
    <property type="match status" value="1"/>
</dbReference>
<feature type="region of interest" description="Disordered" evidence="10">
    <location>
        <begin position="221"/>
        <end position="263"/>
    </location>
</feature>
<evidence type="ECO:0000313" key="12">
    <source>
        <dbReference type="Ensembl" id="ENSOMYP00000120657.1"/>
    </source>
</evidence>
<reference evidence="12" key="2">
    <citation type="submission" date="2025-08" db="UniProtKB">
        <authorList>
            <consortium name="Ensembl"/>
        </authorList>
    </citation>
    <scope>IDENTIFICATION</scope>
</reference>